<name>A0ABY5ZYY2_9BURK</name>
<sequence length="101" mass="11336">MNAQMSMIRIIGPEGEQDLPAMIVSFDELPNAMAPADQAMELRIKAQGLLMHADLVDYELTKDPLFHESAERNRKTMYALINSRSPERKAQMAAERGLPHA</sequence>
<accession>A0ABY5ZYY2</accession>
<dbReference type="EMBL" id="CP104377">
    <property type="protein sequence ID" value="UXC19136.1"/>
    <property type="molecule type" value="Genomic_DNA"/>
</dbReference>
<keyword evidence="2" id="KW-1185">Reference proteome</keyword>
<evidence type="ECO:0000313" key="2">
    <source>
        <dbReference type="Proteomes" id="UP001058290"/>
    </source>
</evidence>
<dbReference type="RefSeq" id="WP_260719440.1">
    <property type="nucleotide sequence ID" value="NZ_CP104377.1"/>
</dbReference>
<proteinExistence type="predicted"/>
<protein>
    <submittedName>
        <fullName evidence="1">Uncharacterized protein</fullName>
    </submittedName>
</protein>
<reference evidence="1" key="1">
    <citation type="submission" date="2022-09" db="EMBL/GenBank/DDBJ databases">
        <title>Bacterial diversity in gut of crayfish and pufferfish.</title>
        <authorList>
            <person name="Huang Y."/>
        </authorList>
    </citation>
    <scope>NUCLEOTIDE SEQUENCE</scope>
    <source>
        <strain evidence="1">PR12</strain>
    </source>
</reference>
<evidence type="ECO:0000313" key="1">
    <source>
        <dbReference type="EMBL" id="UXC19136.1"/>
    </source>
</evidence>
<dbReference type="Proteomes" id="UP001058290">
    <property type="component" value="Chromosome"/>
</dbReference>
<gene>
    <name evidence="1" type="ORF">N4T19_03145</name>
</gene>
<organism evidence="1 2">
    <name type="scientific">Comamonas squillarum</name>
    <dbReference type="NCBI Taxonomy" id="2977320"/>
    <lineage>
        <taxon>Bacteria</taxon>
        <taxon>Pseudomonadati</taxon>
        <taxon>Pseudomonadota</taxon>
        <taxon>Betaproteobacteria</taxon>
        <taxon>Burkholderiales</taxon>
        <taxon>Comamonadaceae</taxon>
        <taxon>Comamonas</taxon>
    </lineage>
</organism>